<keyword evidence="4 8" id="KW-0378">Hydrolase</keyword>
<evidence type="ECO:0000256" key="9">
    <source>
        <dbReference type="SAM" id="SignalP"/>
    </source>
</evidence>
<evidence type="ECO:0000313" key="11">
    <source>
        <dbReference type="EMBL" id="MRD48908.1"/>
    </source>
</evidence>
<dbReference type="Gene3D" id="3.40.50.200">
    <property type="entry name" value="Peptidase S8/S53 domain"/>
    <property type="match status" value="1"/>
</dbReference>
<dbReference type="PANTHER" id="PTHR42884">
    <property type="entry name" value="PROPROTEIN CONVERTASE SUBTILISIN/KEXIN-RELATED"/>
    <property type="match status" value="1"/>
</dbReference>
<dbReference type="OrthoDB" id="1676884at2"/>
<evidence type="ECO:0000259" key="10">
    <source>
        <dbReference type="PROSITE" id="PS51829"/>
    </source>
</evidence>
<keyword evidence="6" id="KW-0106">Calcium</keyword>
<keyword evidence="3 9" id="KW-0732">Signal</keyword>
<evidence type="ECO:0000256" key="1">
    <source>
        <dbReference type="ARBA" id="ARBA00005325"/>
    </source>
</evidence>
<keyword evidence="5 8" id="KW-0720">Serine protease</keyword>
<dbReference type="InterPro" id="IPR034182">
    <property type="entry name" value="Kexin/furin"/>
</dbReference>
<dbReference type="PANTHER" id="PTHR42884:SF14">
    <property type="entry name" value="NEUROENDOCRINE CONVERTASE 1"/>
    <property type="match status" value="1"/>
</dbReference>
<evidence type="ECO:0000256" key="2">
    <source>
        <dbReference type="ARBA" id="ARBA00022670"/>
    </source>
</evidence>
<accession>A0A844B2E5</accession>
<dbReference type="PROSITE" id="PS00136">
    <property type="entry name" value="SUBTILASE_ASP"/>
    <property type="match status" value="1"/>
</dbReference>
<dbReference type="InterPro" id="IPR000209">
    <property type="entry name" value="Peptidase_S8/S53_dom"/>
</dbReference>
<dbReference type="Proteomes" id="UP000487350">
    <property type="component" value="Unassembled WGS sequence"/>
</dbReference>
<dbReference type="GO" id="GO:0016485">
    <property type="term" value="P:protein processing"/>
    <property type="evidence" value="ECO:0007669"/>
    <property type="project" value="TreeGrafter"/>
</dbReference>
<dbReference type="GO" id="GO:0004252">
    <property type="term" value="F:serine-type endopeptidase activity"/>
    <property type="evidence" value="ECO:0007669"/>
    <property type="project" value="UniProtKB-UniRule"/>
</dbReference>
<gene>
    <name evidence="11" type="ORF">GHT07_16595</name>
</gene>
<dbReference type="InterPro" id="IPR036852">
    <property type="entry name" value="Peptidase_S8/S53_dom_sf"/>
</dbReference>
<keyword evidence="12" id="KW-1185">Reference proteome</keyword>
<feature type="active site" description="Charge relay system" evidence="7 8">
    <location>
        <position position="214"/>
    </location>
</feature>
<evidence type="ECO:0000313" key="12">
    <source>
        <dbReference type="Proteomes" id="UP000487350"/>
    </source>
</evidence>
<reference evidence="11 12" key="1">
    <citation type="submission" date="2019-11" db="EMBL/GenBank/DDBJ databases">
        <title>Caenimonas koreensis gen. nov., sp. nov., isolated from activated sludge.</title>
        <authorList>
            <person name="Seung H.R."/>
        </authorList>
    </citation>
    <scope>NUCLEOTIDE SEQUENCE [LARGE SCALE GENOMIC DNA]</scope>
    <source>
        <strain evidence="11 12">EMB320</strain>
    </source>
</reference>
<dbReference type="GO" id="GO:0016020">
    <property type="term" value="C:membrane"/>
    <property type="evidence" value="ECO:0007669"/>
    <property type="project" value="TreeGrafter"/>
</dbReference>
<evidence type="ECO:0000256" key="6">
    <source>
        <dbReference type="ARBA" id="ARBA00022837"/>
    </source>
</evidence>
<dbReference type="EMBL" id="WJBU01000016">
    <property type="protein sequence ID" value="MRD48908.1"/>
    <property type="molecule type" value="Genomic_DNA"/>
</dbReference>
<evidence type="ECO:0000256" key="7">
    <source>
        <dbReference type="PIRSR" id="PIRSR615500-1"/>
    </source>
</evidence>
<keyword evidence="2 8" id="KW-0645">Protease</keyword>
<dbReference type="InterPro" id="IPR023827">
    <property type="entry name" value="Peptidase_S8_Asp-AS"/>
</dbReference>
<evidence type="ECO:0000256" key="5">
    <source>
        <dbReference type="ARBA" id="ARBA00022825"/>
    </source>
</evidence>
<dbReference type="PROSITE" id="PS00138">
    <property type="entry name" value="SUBTILASE_SER"/>
    <property type="match status" value="1"/>
</dbReference>
<dbReference type="InterPro" id="IPR008979">
    <property type="entry name" value="Galactose-bd-like_sf"/>
</dbReference>
<dbReference type="GO" id="GO:0005737">
    <property type="term" value="C:cytoplasm"/>
    <property type="evidence" value="ECO:0007669"/>
    <property type="project" value="UniProtKB-ARBA"/>
</dbReference>
<dbReference type="PRINTS" id="PR00723">
    <property type="entry name" value="SUBTILISIN"/>
</dbReference>
<dbReference type="InterPro" id="IPR023828">
    <property type="entry name" value="Peptidase_S8_Ser-AS"/>
</dbReference>
<dbReference type="Pfam" id="PF01483">
    <property type="entry name" value="P_proprotein"/>
    <property type="match status" value="1"/>
</dbReference>
<comment type="caution">
    <text evidence="11">The sequence shown here is derived from an EMBL/GenBank/DDBJ whole genome shotgun (WGS) entry which is preliminary data.</text>
</comment>
<organism evidence="11 12">
    <name type="scientific">Caenimonas koreensis DSM 17982</name>
    <dbReference type="NCBI Taxonomy" id="1121255"/>
    <lineage>
        <taxon>Bacteria</taxon>
        <taxon>Pseudomonadati</taxon>
        <taxon>Pseudomonadota</taxon>
        <taxon>Betaproteobacteria</taxon>
        <taxon>Burkholderiales</taxon>
        <taxon>Comamonadaceae</taxon>
        <taxon>Caenimonas</taxon>
    </lineage>
</organism>
<dbReference type="Pfam" id="PF00082">
    <property type="entry name" value="Peptidase_S8"/>
    <property type="match status" value="1"/>
</dbReference>
<feature type="domain" description="P/Homo B" evidence="10">
    <location>
        <begin position="519"/>
        <end position="655"/>
    </location>
</feature>
<sequence>MHHAGFSVFGLARAQWPAVLAAAVLAACGGGDESSSPTASASPSASPHAAVPLARSAGPLASPAATTPTVLPPTTFSLTTPDRVTVGSIVLNGMRYNDVVVTWGQLLAGGLDAPRTSYNSFDPGTFRATLPKVQVGDTTYTNIVISVTGLVSVGSAAPVGPMIPNDPLFGDQWHLLNTGQAGPNGTPGLAGEDLRTTMAWNYVTGTGIRIAVVDDGLDITHEDFKVVPGKSWDYRVDAYGDPSSATGSHGTSCGALAAAQGQNGIGVTGVAFNASVVGYNLLAANIDQFGAGAVVKDLADNHIYTNSYGAPDGTGQAFASGQAWRDAIDTGTTSGRGGKGVIYTWAAGNGAPSDRSDHDGQANYQGVFAIGSLNDQGKRSSYSEPGSNILVMGYGGESCDTHTMTSADIMGAAGYNNGATSQNAEPYTDYQGQPNYTRCINGTSSATPEVAGITALLLEMNPALGWRDVRAILARTARKNDPTSPGWVTNGGGLGVNHEYGFGAADATAAVAAAGTWVNLPAQKTATAAQAAPALIGSTATPLVSTVALGGSGISKLEFVDVTVDANLPDFGTADITLTSPSGTVSTLTTPHQCRDLSDSSNPKTVACGNSLQGGFRFGVVRLMDEPADGTWTLRVGDQASGSTLTAWSIKAYGH</sequence>
<evidence type="ECO:0000256" key="3">
    <source>
        <dbReference type="ARBA" id="ARBA00022729"/>
    </source>
</evidence>
<dbReference type="CDD" id="cd04059">
    <property type="entry name" value="Peptidases_S8_Protein_convertases_Kexins_Furin-like"/>
    <property type="match status" value="1"/>
</dbReference>
<dbReference type="PROSITE" id="PS51892">
    <property type="entry name" value="SUBTILASE"/>
    <property type="match status" value="1"/>
</dbReference>
<feature type="active site" description="Charge relay system" evidence="7 8">
    <location>
        <position position="444"/>
    </location>
</feature>
<dbReference type="AlphaFoldDB" id="A0A844B2E5"/>
<dbReference type="PROSITE" id="PS51829">
    <property type="entry name" value="P_HOMO_B"/>
    <property type="match status" value="1"/>
</dbReference>
<feature type="active site" description="Charge relay system" evidence="7 8">
    <location>
        <position position="249"/>
    </location>
</feature>
<dbReference type="InterPro" id="IPR002884">
    <property type="entry name" value="P_dom"/>
</dbReference>
<evidence type="ECO:0000256" key="4">
    <source>
        <dbReference type="ARBA" id="ARBA00022801"/>
    </source>
</evidence>
<evidence type="ECO:0000256" key="8">
    <source>
        <dbReference type="PROSITE-ProRule" id="PRU01240"/>
    </source>
</evidence>
<comment type="similarity">
    <text evidence="1">Belongs to the peptidase S8 family. Furin subfamily.</text>
</comment>
<dbReference type="SUPFAM" id="SSF49785">
    <property type="entry name" value="Galactose-binding domain-like"/>
    <property type="match status" value="1"/>
</dbReference>
<dbReference type="InterPro" id="IPR015500">
    <property type="entry name" value="Peptidase_S8_subtilisin-rel"/>
</dbReference>
<feature type="signal peptide" evidence="9">
    <location>
        <begin position="1"/>
        <end position="21"/>
    </location>
</feature>
<dbReference type="SUPFAM" id="SSF52743">
    <property type="entry name" value="Subtilisin-like"/>
    <property type="match status" value="1"/>
</dbReference>
<dbReference type="Gene3D" id="2.60.120.260">
    <property type="entry name" value="Galactose-binding domain-like"/>
    <property type="match status" value="1"/>
</dbReference>
<dbReference type="RefSeq" id="WP_153586221.1">
    <property type="nucleotide sequence ID" value="NZ_WJBU01000016.1"/>
</dbReference>
<feature type="chain" id="PRO_5032761179" evidence="9">
    <location>
        <begin position="22"/>
        <end position="655"/>
    </location>
</feature>
<protein>
    <submittedName>
        <fullName evidence="11">S8 family serine peptidase</fullName>
    </submittedName>
</protein>
<dbReference type="GO" id="GO:0012505">
    <property type="term" value="C:endomembrane system"/>
    <property type="evidence" value="ECO:0007669"/>
    <property type="project" value="UniProtKB-ARBA"/>
</dbReference>
<proteinExistence type="inferred from homology"/>
<name>A0A844B2E5_9BURK</name>